<sequence>MPTSKEYEEKTKKTEAEARLLFLFWQCGSTRLLGSRAGTAEGVHAQTAQQWPPKLRQTTECDALRTAAQGPLYEEVLGKSPSNRSAAAYRKNDEEELFDFIKDYLFNRGGAQKLNSRSGNGRAQFVGVDSGGANGSAASGGADKDSGESAQRYKMHIIKFRLVNASHPAVAATRNAQDYLFNRGGAQKLNSRSGNGRAQFVGVDSGGANGSAASGGADKDSGESAQRYKMHIIKFRLVNASHPAVAATRNAQAMTMHKKGDHAPPEPFHKEHHTDNGGELVTRGYHGNSTPPARHWGGRYWTSHPTHVTTAHTDLFPALPRRAAPAAAPGNCELPETTKVTTKRTTAATTTTRHTTTTRRTTTTTTTTPKPTTTTKRTTTCAPTTVAAVGCERAPPPATTSRRTTTTTTEAPQVYLHGHPYVVIKLHEVKGTRRVPSHRFSPPPPYLRFLLANGTYPNKTHLTRNDSLQVPEHR</sequence>
<accession>A0A9J6EVL1</accession>
<name>A0A9J6EVL1_RHIMP</name>
<keyword evidence="3" id="KW-1185">Reference proteome</keyword>
<comment type="caution">
    <text evidence="2">The sequence shown here is derived from an EMBL/GenBank/DDBJ whole genome shotgun (WGS) entry which is preliminary data.</text>
</comment>
<evidence type="ECO:0000313" key="2">
    <source>
        <dbReference type="EMBL" id="KAH8038579.1"/>
    </source>
</evidence>
<feature type="region of interest" description="Disordered" evidence="1">
    <location>
        <begin position="339"/>
        <end position="378"/>
    </location>
</feature>
<feature type="region of interest" description="Disordered" evidence="1">
    <location>
        <begin position="258"/>
        <end position="283"/>
    </location>
</feature>
<reference evidence="2" key="1">
    <citation type="journal article" date="2020" name="Cell">
        <title>Large-Scale Comparative Analyses of Tick Genomes Elucidate Their Genetic Diversity and Vector Capacities.</title>
        <authorList>
            <consortium name="Tick Genome and Microbiome Consortium (TIGMIC)"/>
            <person name="Jia N."/>
            <person name="Wang J."/>
            <person name="Shi W."/>
            <person name="Du L."/>
            <person name="Sun Y."/>
            <person name="Zhan W."/>
            <person name="Jiang J.F."/>
            <person name="Wang Q."/>
            <person name="Zhang B."/>
            <person name="Ji P."/>
            <person name="Bell-Sakyi L."/>
            <person name="Cui X.M."/>
            <person name="Yuan T.T."/>
            <person name="Jiang B.G."/>
            <person name="Yang W.F."/>
            <person name="Lam T.T."/>
            <person name="Chang Q.C."/>
            <person name="Ding S.J."/>
            <person name="Wang X.J."/>
            <person name="Zhu J.G."/>
            <person name="Ruan X.D."/>
            <person name="Zhao L."/>
            <person name="Wei J.T."/>
            <person name="Ye R.Z."/>
            <person name="Que T.C."/>
            <person name="Du C.H."/>
            <person name="Zhou Y.H."/>
            <person name="Cheng J.X."/>
            <person name="Dai P.F."/>
            <person name="Guo W.B."/>
            <person name="Han X.H."/>
            <person name="Huang E.J."/>
            <person name="Li L.F."/>
            <person name="Wei W."/>
            <person name="Gao Y.C."/>
            <person name="Liu J.Z."/>
            <person name="Shao H.Z."/>
            <person name="Wang X."/>
            <person name="Wang C.C."/>
            <person name="Yang T.C."/>
            <person name="Huo Q.B."/>
            <person name="Li W."/>
            <person name="Chen H.Y."/>
            <person name="Chen S.E."/>
            <person name="Zhou L.G."/>
            <person name="Ni X.B."/>
            <person name="Tian J.H."/>
            <person name="Sheng Y."/>
            <person name="Liu T."/>
            <person name="Pan Y.S."/>
            <person name="Xia L.Y."/>
            <person name="Li J."/>
            <person name="Zhao F."/>
            <person name="Cao W.C."/>
        </authorList>
    </citation>
    <scope>NUCLEOTIDE SEQUENCE</scope>
    <source>
        <strain evidence="2">Rmic-2018</strain>
    </source>
</reference>
<feature type="compositionally biased region" description="Basic and acidic residues" evidence="1">
    <location>
        <begin position="261"/>
        <end position="276"/>
    </location>
</feature>
<proteinExistence type="predicted"/>
<evidence type="ECO:0000256" key="1">
    <source>
        <dbReference type="SAM" id="MobiDB-lite"/>
    </source>
</evidence>
<dbReference type="AlphaFoldDB" id="A0A9J6EVL1"/>
<reference evidence="2" key="2">
    <citation type="submission" date="2021-09" db="EMBL/GenBank/DDBJ databases">
        <authorList>
            <person name="Jia N."/>
            <person name="Wang J."/>
            <person name="Shi W."/>
            <person name="Du L."/>
            <person name="Sun Y."/>
            <person name="Zhan W."/>
            <person name="Jiang J."/>
            <person name="Wang Q."/>
            <person name="Zhang B."/>
            <person name="Ji P."/>
            <person name="Sakyi L.B."/>
            <person name="Cui X."/>
            <person name="Yuan T."/>
            <person name="Jiang B."/>
            <person name="Yang W."/>
            <person name="Lam T.T.-Y."/>
            <person name="Chang Q."/>
            <person name="Ding S."/>
            <person name="Wang X."/>
            <person name="Zhu J."/>
            <person name="Ruan X."/>
            <person name="Zhao L."/>
            <person name="Wei J."/>
            <person name="Que T."/>
            <person name="Du C."/>
            <person name="Cheng J."/>
            <person name="Dai P."/>
            <person name="Han X."/>
            <person name="Huang E."/>
            <person name="Gao Y."/>
            <person name="Liu J."/>
            <person name="Shao H."/>
            <person name="Ye R."/>
            <person name="Li L."/>
            <person name="Wei W."/>
            <person name="Wang X."/>
            <person name="Wang C."/>
            <person name="Huo Q."/>
            <person name="Li W."/>
            <person name="Guo W."/>
            <person name="Chen H."/>
            <person name="Chen S."/>
            <person name="Zhou L."/>
            <person name="Zhou L."/>
            <person name="Ni X."/>
            <person name="Tian J."/>
            <person name="Zhou Y."/>
            <person name="Sheng Y."/>
            <person name="Liu T."/>
            <person name="Pan Y."/>
            <person name="Xia L."/>
            <person name="Li J."/>
            <person name="Zhao F."/>
            <person name="Cao W."/>
        </authorList>
    </citation>
    <scope>NUCLEOTIDE SEQUENCE</scope>
    <source>
        <strain evidence="2">Rmic-2018</strain>
        <tissue evidence="2">Larvae</tissue>
    </source>
</reference>
<evidence type="ECO:0000313" key="3">
    <source>
        <dbReference type="Proteomes" id="UP000821866"/>
    </source>
</evidence>
<gene>
    <name evidence="2" type="ORF">HPB51_002000</name>
</gene>
<dbReference type="EMBL" id="JABSTU010000001">
    <property type="protein sequence ID" value="KAH8038579.1"/>
    <property type="molecule type" value="Genomic_DNA"/>
</dbReference>
<dbReference type="Proteomes" id="UP000821866">
    <property type="component" value="Chromosome 1"/>
</dbReference>
<protein>
    <submittedName>
        <fullName evidence="2">Uncharacterized protein</fullName>
    </submittedName>
</protein>
<organism evidence="2 3">
    <name type="scientific">Rhipicephalus microplus</name>
    <name type="common">Cattle tick</name>
    <name type="synonym">Boophilus microplus</name>
    <dbReference type="NCBI Taxonomy" id="6941"/>
    <lineage>
        <taxon>Eukaryota</taxon>
        <taxon>Metazoa</taxon>
        <taxon>Ecdysozoa</taxon>
        <taxon>Arthropoda</taxon>
        <taxon>Chelicerata</taxon>
        <taxon>Arachnida</taxon>
        <taxon>Acari</taxon>
        <taxon>Parasitiformes</taxon>
        <taxon>Ixodida</taxon>
        <taxon>Ixodoidea</taxon>
        <taxon>Ixodidae</taxon>
        <taxon>Rhipicephalinae</taxon>
        <taxon>Rhipicephalus</taxon>
        <taxon>Boophilus</taxon>
    </lineage>
</organism>